<feature type="region of interest" description="Disordered" evidence="5">
    <location>
        <begin position="255"/>
        <end position="274"/>
    </location>
</feature>
<evidence type="ECO:0000259" key="7">
    <source>
        <dbReference type="PROSITE" id="PS51007"/>
    </source>
</evidence>
<dbReference type="InterPro" id="IPR036909">
    <property type="entry name" value="Cyt_c-like_dom_sf"/>
</dbReference>
<keyword evidence="2 4" id="KW-0479">Metal-binding</keyword>
<protein>
    <submittedName>
        <fullName evidence="8">Cytochrome c family protein</fullName>
    </submittedName>
</protein>
<keyword evidence="6" id="KW-0732">Signal</keyword>
<dbReference type="GO" id="GO:0009055">
    <property type="term" value="F:electron transfer activity"/>
    <property type="evidence" value="ECO:0007669"/>
    <property type="project" value="InterPro"/>
</dbReference>
<dbReference type="InterPro" id="IPR051459">
    <property type="entry name" value="Cytochrome_c-type_DH"/>
</dbReference>
<feature type="domain" description="Cytochrome c" evidence="7">
    <location>
        <begin position="163"/>
        <end position="252"/>
    </location>
</feature>
<proteinExistence type="predicted"/>
<comment type="caution">
    <text evidence="8">The sequence shown here is derived from an EMBL/GenBank/DDBJ whole genome shotgun (WGS) entry which is preliminary data.</text>
</comment>
<evidence type="ECO:0000256" key="4">
    <source>
        <dbReference type="PROSITE-ProRule" id="PRU00433"/>
    </source>
</evidence>
<feature type="chain" id="PRO_5004192664" evidence="6">
    <location>
        <begin position="22"/>
        <end position="274"/>
    </location>
</feature>
<evidence type="ECO:0000256" key="1">
    <source>
        <dbReference type="ARBA" id="ARBA00022617"/>
    </source>
</evidence>
<accession>Q1JXK5</accession>
<dbReference type="PANTHER" id="PTHR35008">
    <property type="entry name" value="BLL4482 PROTEIN-RELATED"/>
    <property type="match status" value="1"/>
</dbReference>
<dbReference type="PROSITE" id="PS51007">
    <property type="entry name" value="CYTC"/>
    <property type="match status" value="1"/>
</dbReference>
<dbReference type="InterPro" id="IPR009056">
    <property type="entry name" value="Cyt_c-like_dom"/>
</dbReference>
<keyword evidence="1 4" id="KW-0349">Heme</keyword>
<dbReference type="AlphaFoldDB" id="Q1JXK5"/>
<dbReference type="PANTHER" id="PTHR35008:SF4">
    <property type="entry name" value="BLL4482 PROTEIN"/>
    <property type="match status" value="1"/>
</dbReference>
<evidence type="ECO:0000313" key="9">
    <source>
        <dbReference type="Proteomes" id="UP000005695"/>
    </source>
</evidence>
<dbReference type="OrthoDB" id="9773456at2"/>
<reference evidence="8" key="2">
    <citation type="submission" date="2006-05" db="EMBL/GenBank/DDBJ databases">
        <title>Sequencing of the draft genome and assembly of Desulfuromonas acetoxidans DSM 684.</title>
        <authorList>
            <consortium name="US DOE Joint Genome Institute (JGI-PGF)"/>
            <person name="Copeland A."/>
            <person name="Lucas S."/>
            <person name="Lapidus A."/>
            <person name="Barry K."/>
            <person name="Detter J.C."/>
            <person name="Glavina del Rio T."/>
            <person name="Hammon N."/>
            <person name="Israni S."/>
            <person name="Dalin E."/>
            <person name="Tice H."/>
            <person name="Bruce D."/>
            <person name="Pitluck S."/>
            <person name="Richardson P."/>
        </authorList>
    </citation>
    <scope>NUCLEOTIDE SEQUENCE [LARGE SCALE GENOMIC DNA]</scope>
    <source>
        <strain evidence="8">DSM 684</strain>
    </source>
</reference>
<name>Q1JXK5_DESA6</name>
<dbReference type="Proteomes" id="UP000005695">
    <property type="component" value="Unassembled WGS sequence"/>
</dbReference>
<organism evidence="8 9">
    <name type="scientific">Desulfuromonas acetoxidans (strain DSM 684 / 11070)</name>
    <dbReference type="NCBI Taxonomy" id="281689"/>
    <lineage>
        <taxon>Bacteria</taxon>
        <taxon>Pseudomonadati</taxon>
        <taxon>Thermodesulfobacteriota</taxon>
        <taxon>Desulfuromonadia</taxon>
        <taxon>Desulfuromonadales</taxon>
        <taxon>Desulfuromonadaceae</taxon>
        <taxon>Desulfuromonas</taxon>
    </lineage>
</organism>
<dbReference type="Pfam" id="PF21342">
    <property type="entry name" value="SoxA-TsdA_cyt-c"/>
    <property type="match status" value="1"/>
</dbReference>
<gene>
    <name evidence="8" type="ORF">Dace_0735</name>
</gene>
<dbReference type="RefSeq" id="WP_006001797.1">
    <property type="nucleotide sequence ID" value="NZ_AAEW02000015.1"/>
</dbReference>
<evidence type="ECO:0000256" key="6">
    <source>
        <dbReference type="SAM" id="SignalP"/>
    </source>
</evidence>
<evidence type="ECO:0000256" key="2">
    <source>
        <dbReference type="ARBA" id="ARBA00022723"/>
    </source>
</evidence>
<feature type="signal peptide" evidence="6">
    <location>
        <begin position="1"/>
        <end position="21"/>
    </location>
</feature>
<evidence type="ECO:0000313" key="8">
    <source>
        <dbReference type="EMBL" id="EAT14957.1"/>
    </source>
</evidence>
<dbReference type="Gene3D" id="1.10.760.10">
    <property type="entry name" value="Cytochrome c-like domain"/>
    <property type="match status" value="2"/>
</dbReference>
<sequence length="274" mass="30587">MPRAFILACCLVMASLSMVWAEAEPIPFAAPEENSIPAGPDGDLIRRGLLILTDTPRQLPDLVHSRLRCSNCHLKAGTVAYAAPWVGVTTRYPRYSRRSAGDVSLPQRIQGCFRRSLNSEAPAVDSEPMQAIVAYMTWLSEEISEGYRLEGWGFPRLAEMPPADRQRGEQLFVQRCAVCHGKEGQGRLDETPQRYPYGFPPLWGKDSFNIAAGMARLHKAAAFIQRNMPFSSGGILTIQQAYDLADFVIHQPREDYPPKVHDWPEGGKPSDARY</sequence>
<dbReference type="EMBL" id="AAEW02000015">
    <property type="protein sequence ID" value="EAT14957.1"/>
    <property type="molecule type" value="Genomic_DNA"/>
</dbReference>
<keyword evidence="9" id="KW-1185">Reference proteome</keyword>
<keyword evidence="3 4" id="KW-0408">Iron</keyword>
<dbReference type="Pfam" id="PF13442">
    <property type="entry name" value="Cytochrome_CBB3"/>
    <property type="match status" value="1"/>
</dbReference>
<evidence type="ECO:0000256" key="3">
    <source>
        <dbReference type="ARBA" id="ARBA00023004"/>
    </source>
</evidence>
<dbReference type="GO" id="GO:0020037">
    <property type="term" value="F:heme binding"/>
    <property type="evidence" value="ECO:0007669"/>
    <property type="project" value="InterPro"/>
</dbReference>
<reference evidence="8" key="1">
    <citation type="submission" date="2006-05" db="EMBL/GenBank/DDBJ databases">
        <title>Annotation of the draft genome assembly of Desulfuromonas acetoxidans DSM 684.</title>
        <authorList>
            <consortium name="US DOE Joint Genome Institute (JGI-ORNL)"/>
            <person name="Larimer F."/>
            <person name="Land M."/>
            <person name="Hauser L."/>
        </authorList>
    </citation>
    <scope>NUCLEOTIDE SEQUENCE [LARGE SCALE GENOMIC DNA]</scope>
    <source>
        <strain evidence="8">DSM 684</strain>
    </source>
</reference>
<dbReference type="SUPFAM" id="SSF46626">
    <property type="entry name" value="Cytochrome c"/>
    <property type="match status" value="2"/>
</dbReference>
<dbReference type="GO" id="GO:0046872">
    <property type="term" value="F:metal ion binding"/>
    <property type="evidence" value="ECO:0007669"/>
    <property type="project" value="UniProtKB-KW"/>
</dbReference>
<evidence type="ECO:0000256" key="5">
    <source>
        <dbReference type="SAM" id="MobiDB-lite"/>
    </source>
</evidence>